<evidence type="ECO:0000313" key="2">
    <source>
        <dbReference type="Proteomes" id="UP000324222"/>
    </source>
</evidence>
<dbReference type="Proteomes" id="UP000324222">
    <property type="component" value="Unassembled WGS sequence"/>
</dbReference>
<dbReference type="SUPFAM" id="SSF55129">
    <property type="entry name" value="Ribosomal protein L30p/L7e"/>
    <property type="match status" value="1"/>
</dbReference>
<accession>A0A5B7FRP5</accession>
<name>A0A5B7FRP5_PORTR</name>
<dbReference type="AlphaFoldDB" id="A0A5B7FRP5"/>
<evidence type="ECO:0008006" key="3">
    <source>
        <dbReference type="Google" id="ProtNLM"/>
    </source>
</evidence>
<comment type="caution">
    <text evidence="1">The sequence shown here is derived from an EMBL/GenBank/DDBJ whole genome shotgun (WGS) entry which is preliminary data.</text>
</comment>
<keyword evidence="2" id="KW-1185">Reference proteome</keyword>
<organism evidence="1 2">
    <name type="scientific">Portunus trituberculatus</name>
    <name type="common">Swimming crab</name>
    <name type="synonym">Neptunus trituberculatus</name>
    <dbReference type="NCBI Taxonomy" id="210409"/>
    <lineage>
        <taxon>Eukaryota</taxon>
        <taxon>Metazoa</taxon>
        <taxon>Ecdysozoa</taxon>
        <taxon>Arthropoda</taxon>
        <taxon>Crustacea</taxon>
        <taxon>Multicrustacea</taxon>
        <taxon>Malacostraca</taxon>
        <taxon>Eumalacostraca</taxon>
        <taxon>Eucarida</taxon>
        <taxon>Decapoda</taxon>
        <taxon>Pleocyemata</taxon>
        <taxon>Brachyura</taxon>
        <taxon>Eubrachyura</taxon>
        <taxon>Portunoidea</taxon>
        <taxon>Portunidae</taxon>
        <taxon>Portuninae</taxon>
        <taxon>Portunus</taxon>
    </lineage>
</organism>
<gene>
    <name evidence="1" type="ORF">E2C01_041934</name>
</gene>
<dbReference type="EMBL" id="VSRR010008136">
    <property type="protein sequence ID" value="MPC48166.1"/>
    <property type="molecule type" value="Genomic_DNA"/>
</dbReference>
<dbReference type="OrthoDB" id="9973389at2759"/>
<protein>
    <recommendedName>
        <fullName evidence="3">39S ribosomal protein L30, mitochondrial</fullName>
    </recommendedName>
</protein>
<sequence>MTPERLFSDENKESSESASVCELQHSISGFAGITSGEKLQKTFSCMVTRPPVTSLLLPTHSSVLFYVIHHQPALTRSDIAILKNTPEVNAMLWKVKHLVKVTPIRLSVNQLIDVDPHCCFLKVSFPLHVYRGSLCLERFFRIVLCSIICDTVTLAHLTIFYMFPVIGSAVSSPAL</sequence>
<proteinExistence type="predicted"/>
<dbReference type="InterPro" id="IPR036919">
    <property type="entry name" value="Ribo_uL30_ferredoxin-like_sf"/>
</dbReference>
<reference evidence="1 2" key="1">
    <citation type="submission" date="2019-05" db="EMBL/GenBank/DDBJ databases">
        <title>Another draft genome of Portunus trituberculatus and its Hox gene families provides insights of decapod evolution.</title>
        <authorList>
            <person name="Jeong J.-H."/>
            <person name="Song I."/>
            <person name="Kim S."/>
            <person name="Choi T."/>
            <person name="Kim D."/>
            <person name="Ryu S."/>
            <person name="Kim W."/>
        </authorList>
    </citation>
    <scope>NUCLEOTIDE SEQUENCE [LARGE SCALE GENOMIC DNA]</scope>
    <source>
        <tissue evidence="1">Muscle</tissue>
    </source>
</reference>
<evidence type="ECO:0000313" key="1">
    <source>
        <dbReference type="EMBL" id="MPC48166.1"/>
    </source>
</evidence>